<dbReference type="EMBL" id="CP012382">
    <property type="protein sequence ID" value="AKZ56806.1"/>
    <property type="molecule type" value="Genomic_DNA"/>
</dbReference>
<evidence type="ECO:0000313" key="2">
    <source>
        <dbReference type="EMBL" id="AKZ56806.1"/>
    </source>
</evidence>
<name>A0A0K2AV71_STRA7</name>
<feature type="region of interest" description="Disordered" evidence="1">
    <location>
        <begin position="1"/>
        <end position="61"/>
    </location>
</feature>
<protein>
    <submittedName>
        <fullName evidence="2">Uncharacterized protein</fullName>
    </submittedName>
</protein>
<dbReference type="AlphaFoldDB" id="A0A0K2AV71"/>
<dbReference type="Proteomes" id="UP000061018">
    <property type="component" value="Chromosome"/>
</dbReference>
<gene>
    <name evidence="2" type="ORF">SAM23877_3761</name>
</gene>
<reference evidence="3" key="1">
    <citation type="journal article" date="2015" name="J. Biotechnol.">
        <title>Complete genome sequence of Streptomyces ambofaciens ATCC 23877, the spiramycin producer.</title>
        <authorList>
            <person name="Thibessard A."/>
            <person name="Haas D."/>
            <person name="Gerbaud C."/>
            <person name="Aigle B."/>
            <person name="Lautru S."/>
            <person name="Pernodet J.L."/>
            <person name="Leblond P."/>
        </authorList>
    </citation>
    <scope>NUCLEOTIDE SEQUENCE [LARGE SCALE GENOMIC DNA]</scope>
    <source>
        <strain evidence="3">ATCC 23877 / 3486 / DSM 40053 / JCM 4204 / NBRC 12836 / NRRL B-2516</strain>
    </source>
</reference>
<accession>A0A0K2AV71</accession>
<evidence type="ECO:0000256" key="1">
    <source>
        <dbReference type="SAM" id="MobiDB-lite"/>
    </source>
</evidence>
<organism evidence="2 3">
    <name type="scientific">Streptomyces ambofaciens (strain ATCC 23877 / 3486 / DSM 40053 / JCM 4204 / NBRC 12836 / NRRL B-2516)</name>
    <dbReference type="NCBI Taxonomy" id="278992"/>
    <lineage>
        <taxon>Bacteria</taxon>
        <taxon>Bacillati</taxon>
        <taxon>Actinomycetota</taxon>
        <taxon>Actinomycetes</taxon>
        <taxon>Kitasatosporales</taxon>
        <taxon>Streptomycetaceae</taxon>
        <taxon>Streptomyces</taxon>
    </lineage>
</organism>
<sequence>MAREDTGAPIDPARTHPVAHRSLYRRTYGTASFGGGSCGVHRGTSPRRTSLPCVDAHSDDH</sequence>
<dbReference type="KEGG" id="samb:SAM23877_3761"/>
<proteinExistence type="predicted"/>
<evidence type="ECO:0000313" key="3">
    <source>
        <dbReference type="Proteomes" id="UP000061018"/>
    </source>
</evidence>